<proteinExistence type="predicted"/>
<evidence type="ECO:0000313" key="2">
    <source>
        <dbReference type="EMBL" id="HGU64734.1"/>
    </source>
</evidence>
<protein>
    <submittedName>
        <fullName evidence="1">Uncharacterized protein</fullName>
    </submittedName>
</protein>
<accession>A0A7C4HBT8</accession>
<gene>
    <name evidence="2" type="ORF">ENT92_00760</name>
    <name evidence="1" type="ORF">ENU14_04515</name>
</gene>
<comment type="caution">
    <text evidence="1">The sequence shown here is derived from an EMBL/GenBank/DDBJ whole genome shotgun (WGS) entry which is preliminary data.</text>
</comment>
<organism evidence="1">
    <name type="scientific">Staphylothermus marinus</name>
    <dbReference type="NCBI Taxonomy" id="2280"/>
    <lineage>
        <taxon>Archaea</taxon>
        <taxon>Thermoproteota</taxon>
        <taxon>Thermoprotei</taxon>
        <taxon>Desulfurococcales</taxon>
        <taxon>Desulfurococcaceae</taxon>
        <taxon>Staphylothermus</taxon>
    </lineage>
</organism>
<name>A0A7C4HBT8_STAMA</name>
<reference evidence="1" key="1">
    <citation type="journal article" date="2020" name="mSystems">
        <title>Genome- and Community-Level Interaction Insights into Carbon Utilization and Element Cycling Functions of Hydrothermarchaeota in Hydrothermal Sediment.</title>
        <authorList>
            <person name="Zhou Z."/>
            <person name="Liu Y."/>
            <person name="Xu W."/>
            <person name="Pan J."/>
            <person name="Luo Z.H."/>
            <person name="Li M."/>
        </authorList>
    </citation>
    <scope>NUCLEOTIDE SEQUENCE [LARGE SCALE GENOMIC DNA]</scope>
    <source>
        <strain evidence="2">SpSt-622</strain>
        <strain evidence="1">SpSt-642</strain>
    </source>
</reference>
<dbReference type="EMBL" id="DTAN01000034">
    <property type="protein sequence ID" value="HGU64734.1"/>
    <property type="molecule type" value="Genomic_DNA"/>
</dbReference>
<sequence>MSISLSNMYLTNSSGELIKLEEIRLNKDQVIELFMNKPSILDFIPGHIYTYNRILAMEYYKYIQLIATLMNKKILLYPLIYDYFDIDLSDLTFYPTIFTGTDRVTEYIDWLRKSKANYLIDFKKWLMDLKKGSRIRTIIKQILFVFNNISPELISYIDSININRETKITVIAVKKYRSRSGDCFIHIMYYPWRY</sequence>
<dbReference type="AlphaFoldDB" id="A0A7C4HBT8"/>
<evidence type="ECO:0000313" key="1">
    <source>
        <dbReference type="EMBL" id="HGM58829.1"/>
    </source>
</evidence>
<dbReference type="EMBL" id="DTBJ01000033">
    <property type="protein sequence ID" value="HGM58829.1"/>
    <property type="molecule type" value="Genomic_DNA"/>
</dbReference>